<dbReference type="OrthoDB" id="60843at2759"/>
<dbReference type="EC" id="3.1.3.16" evidence="3"/>
<keyword evidence="3" id="KW-0460">Magnesium</keyword>
<dbReference type="GO" id="GO:0046872">
    <property type="term" value="F:metal ion binding"/>
    <property type="evidence" value="ECO:0007669"/>
    <property type="project" value="UniProtKB-UniRule"/>
</dbReference>
<evidence type="ECO:0000256" key="1">
    <source>
        <dbReference type="ARBA" id="ARBA00047761"/>
    </source>
</evidence>
<dbReference type="SMART" id="SM00332">
    <property type="entry name" value="PP2Cc"/>
    <property type="match status" value="1"/>
</dbReference>
<comment type="similarity">
    <text evidence="3">Belongs to the PP2C family.</text>
</comment>
<reference evidence="6" key="1">
    <citation type="submission" date="2018-08" db="EMBL/GenBank/DDBJ databases">
        <authorList>
            <person name="Rossello M."/>
        </authorList>
    </citation>
    <scope>NUCLEOTIDE SEQUENCE [LARGE SCALE GENOMIC DNA]</scope>
    <source>
        <strain evidence="6">cv. Chinese Spring</strain>
    </source>
</reference>
<dbReference type="AlphaFoldDB" id="A0A3B6FLQ5"/>
<accession>A0A3B6FLQ5</accession>
<evidence type="ECO:0000256" key="3">
    <source>
        <dbReference type="RuleBase" id="RU366020"/>
    </source>
</evidence>
<dbReference type="EnsemblPlants" id="TraesCS3B02G217600.1">
    <property type="protein sequence ID" value="TraesCS3B02G217600.1.cds1"/>
    <property type="gene ID" value="TraesCS3B02G217600"/>
</dbReference>
<dbReference type="SMART" id="SM00331">
    <property type="entry name" value="PP2C_SIG"/>
    <property type="match status" value="1"/>
</dbReference>
<feature type="domain" description="PPM-type phosphatase" evidence="5">
    <location>
        <begin position="88"/>
        <end position="332"/>
    </location>
</feature>
<protein>
    <recommendedName>
        <fullName evidence="3">Protein phosphatase</fullName>
        <ecNumber evidence="3">3.1.3.16</ecNumber>
    </recommendedName>
</protein>
<keyword evidence="3" id="KW-0464">Manganese</keyword>
<comment type="cofactor">
    <cofactor evidence="3">
        <name>Mg(2+)</name>
        <dbReference type="ChEBI" id="CHEBI:18420"/>
    </cofactor>
</comment>
<reference evidence="6" key="2">
    <citation type="submission" date="2018-10" db="UniProtKB">
        <authorList>
            <consortium name="EnsemblPlants"/>
        </authorList>
    </citation>
    <scope>IDENTIFICATION</scope>
</reference>
<dbReference type="InterPro" id="IPR001932">
    <property type="entry name" value="PPM-type_phosphatase-like_dom"/>
</dbReference>
<name>A0A3B6FLQ5_WHEAT</name>
<evidence type="ECO:0000256" key="2">
    <source>
        <dbReference type="ARBA" id="ARBA00048336"/>
    </source>
</evidence>
<dbReference type="Gramene" id="TraesCS3B02G217600.1">
    <property type="protein sequence ID" value="TraesCS3B02G217600.1.cds1"/>
    <property type="gene ID" value="TraesCS3B02G217600"/>
</dbReference>
<feature type="region of interest" description="Disordered" evidence="4">
    <location>
        <begin position="374"/>
        <end position="409"/>
    </location>
</feature>
<evidence type="ECO:0000313" key="7">
    <source>
        <dbReference type="Proteomes" id="UP000019116"/>
    </source>
</evidence>
<dbReference type="Gene3D" id="3.60.40.10">
    <property type="entry name" value="PPM-type phosphatase domain"/>
    <property type="match status" value="1"/>
</dbReference>
<sequence>MELLHVMEGREEIQQTLSEIDRRALDALRYAFRLGYRSPSSSRDDQDMDAFIASVLPPPVSEDGDHDRHRTELDELPLAREDCFRDEDASTALKMDWASCYVPHSDHDAHFGVADPGVIGVADGVSAYSAKGVDAGAFSRSLMASAYKDALETAPRAICPYTVLQRAYEGAASSGVPGASTAVLLSLVGDTLRWANVGDSGFAVLRGGAIVHRSRPQLARFNCPLQLAAKGADSVTKAEVGETPVRGGDIVVVATDGLFDNMFDAELERVVRIGTALGFSPKNMADIIAGIAYEMSWSKVKDSPFSVGYRKHTGSQRCGGKQDDITVVVAFIVSTQLEGVGVGVDKVEDDAASNSNWMDQVKMKKRAYELKNVSGPSLDAKSDSVDSGNRRTVQRSNSGPISSARGSWY</sequence>
<dbReference type="InterPro" id="IPR036457">
    <property type="entry name" value="PPM-type-like_dom_sf"/>
</dbReference>
<dbReference type="PANTHER" id="PTHR12320">
    <property type="entry name" value="PROTEIN PHOSPHATASE 2C"/>
    <property type="match status" value="1"/>
</dbReference>
<dbReference type="InterPro" id="IPR039123">
    <property type="entry name" value="PPTC7"/>
</dbReference>
<dbReference type="PANTHER" id="PTHR12320:SF85">
    <property type="entry name" value="PROTEIN PHOSPHATASE"/>
    <property type="match status" value="1"/>
</dbReference>
<dbReference type="SUPFAM" id="SSF81606">
    <property type="entry name" value="PP2C-like"/>
    <property type="match status" value="1"/>
</dbReference>
<dbReference type="RefSeq" id="XP_044348552.1">
    <property type="nucleotide sequence ID" value="XM_044492617.1"/>
</dbReference>
<evidence type="ECO:0000259" key="5">
    <source>
        <dbReference type="PROSITE" id="PS51746"/>
    </source>
</evidence>
<dbReference type="STRING" id="4565.A0A3B6FLQ5"/>
<dbReference type="GO" id="GO:0004722">
    <property type="term" value="F:protein serine/threonine phosphatase activity"/>
    <property type="evidence" value="ECO:0000318"/>
    <property type="project" value="GO_Central"/>
</dbReference>
<keyword evidence="3" id="KW-0378">Hydrolase</keyword>
<gene>
    <name evidence="6" type="primary">LOC123069687</name>
</gene>
<comment type="cofactor">
    <cofactor evidence="3">
        <name>Mn(2+)</name>
        <dbReference type="ChEBI" id="CHEBI:29035"/>
    </cofactor>
</comment>
<dbReference type="PROSITE" id="PS51746">
    <property type="entry name" value="PPM_2"/>
    <property type="match status" value="1"/>
</dbReference>
<dbReference type="OMA" id="EDCFRDE"/>
<proteinExistence type="inferred from homology"/>
<keyword evidence="7" id="KW-1185">Reference proteome</keyword>
<dbReference type="Proteomes" id="UP000019116">
    <property type="component" value="Chromosome 3B"/>
</dbReference>
<dbReference type="SMR" id="A0A3B6FLQ5"/>
<keyword evidence="3" id="KW-0479">Metal-binding</keyword>
<organism evidence="6">
    <name type="scientific">Triticum aestivum</name>
    <name type="common">Wheat</name>
    <dbReference type="NCBI Taxonomy" id="4565"/>
    <lineage>
        <taxon>Eukaryota</taxon>
        <taxon>Viridiplantae</taxon>
        <taxon>Streptophyta</taxon>
        <taxon>Embryophyta</taxon>
        <taxon>Tracheophyta</taxon>
        <taxon>Spermatophyta</taxon>
        <taxon>Magnoliopsida</taxon>
        <taxon>Liliopsida</taxon>
        <taxon>Poales</taxon>
        <taxon>Poaceae</taxon>
        <taxon>BOP clade</taxon>
        <taxon>Pooideae</taxon>
        <taxon>Triticodae</taxon>
        <taxon>Triticeae</taxon>
        <taxon>Triticinae</taxon>
        <taxon>Triticum</taxon>
    </lineage>
</organism>
<evidence type="ECO:0000313" key="6">
    <source>
        <dbReference type="EnsemblPlants" id="TraesCS3B02G217600.1.cds1"/>
    </source>
</evidence>
<comment type="catalytic activity">
    <reaction evidence="1 3">
        <text>O-phospho-L-seryl-[protein] + H2O = L-seryl-[protein] + phosphate</text>
        <dbReference type="Rhea" id="RHEA:20629"/>
        <dbReference type="Rhea" id="RHEA-COMP:9863"/>
        <dbReference type="Rhea" id="RHEA-COMP:11604"/>
        <dbReference type="ChEBI" id="CHEBI:15377"/>
        <dbReference type="ChEBI" id="CHEBI:29999"/>
        <dbReference type="ChEBI" id="CHEBI:43474"/>
        <dbReference type="ChEBI" id="CHEBI:83421"/>
        <dbReference type="EC" id="3.1.3.16"/>
    </reaction>
</comment>
<feature type="compositionally biased region" description="Polar residues" evidence="4">
    <location>
        <begin position="385"/>
        <end position="409"/>
    </location>
</feature>
<dbReference type="GeneID" id="123069687"/>
<comment type="catalytic activity">
    <reaction evidence="2 3">
        <text>O-phospho-L-threonyl-[protein] + H2O = L-threonyl-[protein] + phosphate</text>
        <dbReference type="Rhea" id="RHEA:47004"/>
        <dbReference type="Rhea" id="RHEA-COMP:11060"/>
        <dbReference type="Rhea" id="RHEA-COMP:11605"/>
        <dbReference type="ChEBI" id="CHEBI:15377"/>
        <dbReference type="ChEBI" id="CHEBI:30013"/>
        <dbReference type="ChEBI" id="CHEBI:43474"/>
        <dbReference type="ChEBI" id="CHEBI:61977"/>
        <dbReference type="EC" id="3.1.3.16"/>
    </reaction>
</comment>
<keyword evidence="3" id="KW-0904">Protein phosphatase</keyword>
<dbReference type="Gramene" id="TraesCS3B03G0527900.1">
    <property type="protein sequence ID" value="TraesCS3B03G0527900.1.CDS1"/>
    <property type="gene ID" value="TraesCS3B03G0527900"/>
</dbReference>
<evidence type="ECO:0000256" key="4">
    <source>
        <dbReference type="SAM" id="MobiDB-lite"/>
    </source>
</evidence>